<evidence type="ECO:0000313" key="2">
    <source>
        <dbReference type="Proteomes" id="UP000231823"/>
    </source>
</evidence>
<organism evidence="1 2">
    <name type="scientific">Spiroplasma floricola 23-6</name>
    <dbReference type="NCBI Taxonomy" id="1336749"/>
    <lineage>
        <taxon>Bacteria</taxon>
        <taxon>Bacillati</taxon>
        <taxon>Mycoplasmatota</taxon>
        <taxon>Mollicutes</taxon>
        <taxon>Entomoplasmatales</taxon>
        <taxon>Spiroplasmataceae</taxon>
        <taxon>Spiroplasma</taxon>
    </lineage>
</organism>
<accession>A0A2K8SH69</accession>
<protein>
    <submittedName>
        <fullName evidence="1">Uncharacterized protein</fullName>
    </submittedName>
</protein>
<proteinExistence type="predicted"/>
<evidence type="ECO:0000313" key="1">
    <source>
        <dbReference type="EMBL" id="AUB32170.1"/>
    </source>
</evidence>
<dbReference type="RefSeq" id="WP_157806967.1">
    <property type="nucleotide sequence ID" value="NZ_CP025057.1"/>
</dbReference>
<reference evidence="1 2" key="1">
    <citation type="submission" date="2017-12" db="EMBL/GenBank/DDBJ databases">
        <title>Complete genome sequence of Spiroplasma floricola 23-6 (ATCC 29989).</title>
        <authorList>
            <person name="Tsai Y.-M."/>
            <person name="Wu P.-S."/>
            <person name="Lo W.-S."/>
            <person name="Kuo C.-H."/>
        </authorList>
    </citation>
    <scope>NUCLEOTIDE SEQUENCE [LARGE SCALE GENOMIC DNA]</scope>
    <source>
        <strain evidence="1 2">23-6</strain>
    </source>
</reference>
<dbReference type="Proteomes" id="UP000231823">
    <property type="component" value="Chromosome"/>
</dbReference>
<dbReference type="AlphaFoldDB" id="A0A2K8SH69"/>
<gene>
    <name evidence="1" type="ORF">SFLOR_v1c11240</name>
</gene>
<keyword evidence="2" id="KW-1185">Reference proteome</keyword>
<dbReference type="KEGG" id="sfz:SFLOR_v1c11240"/>
<name>A0A2K8SH69_9MOLU</name>
<dbReference type="OrthoDB" id="390104at2"/>
<sequence length="52" mass="5758">MNKEFDSSCFKCVEEMQKSKQGGAAASILATKMQQNVANQDLDSIHVCKRHA</sequence>
<dbReference type="EMBL" id="CP025057">
    <property type="protein sequence ID" value="AUB32170.1"/>
    <property type="molecule type" value="Genomic_DNA"/>
</dbReference>